<gene>
    <name evidence="2" type="ORF">DM860_007939</name>
</gene>
<organism evidence="2 3">
    <name type="scientific">Cuscuta australis</name>
    <dbReference type="NCBI Taxonomy" id="267555"/>
    <lineage>
        <taxon>Eukaryota</taxon>
        <taxon>Viridiplantae</taxon>
        <taxon>Streptophyta</taxon>
        <taxon>Embryophyta</taxon>
        <taxon>Tracheophyta</taxon>
        <taxon>Spermatophyta</taxon>
        <taxon>Magnoliopsida</taxon>
        <taxon>eudicotyledons</taxon>
        <taxon>Gunneridae</taxon>
        <taxon>Pentapetalae</taxon>
        <taxon>asterids</taxon>
        <taxon>lamiids</taxon>
        <taxon>Solanales</taxon>
        <taxon>Convolvulaceae</taxon>
        <taxon>Cuscuteae</taxon>
        <taxon>Cuscuta</taxon>
        <taxon>Cuscuta subgen. Grammica</taxon>
        <taxon>Cuscuta sect. Cleistogrammica</taxon>
    </lineage>
</organism>
<sequence length="315" mass="30553">MSGQFRGLLQGGFGGCAGRVRGCCREGFGGWGGSAGGCPGDCCRGGFGAGAGVVSGAVHAGSGAVAGGGGFGGCGGSAGAVLGLLQGVSGAVAGEVSGAVGAESGVAAGGVLGPVEAGPGAVLGAVAEAGLGAVVGGGVSGTVQAGPRAMAGAVAGAVLGAVPGVSSTCRCFVDAAFAPDSGRVAFGCALFSATNCFLAAINGELLCSPDPLMAEAMACREALSWIKTLDIHNVEILMDCQRVISAISDTSFSLTSYFGSLIVECKALLVGFCSSSISFVRRELNVVAHSLARRAEARRSVWVSTPPDFVIPLLR</sequence>
<dbReference type="SUPFAM" id="SSF53098">
    <property type="entry name" value="Ribonuclease H-like"/>
    <property type="match status" value="1"/>
</dbReference>
<dbReference type="GO" id="GO:0004523">
    <property type="term" value="F:RNA-DNA hybrid ribonuclease activity"/>
    <property type="evidence" value="ECO:0007669"/>
    <property type="project" value="InterPro"/>
</dbReference>
<evidence type="ECO:0000259" key="1">
    <source>
        <dbReference type="Pfam" id="PF13456"/>
    </source>
</evidence>
<proteinExistence type="predicted"/>
<dbReference type="AlphaFoldDB" id="A0A328DX08"/>
<dbReference type="PANTHER" id="PTHR47074:SF11">
    <property type="entry name" value="REVERSE TRANSCRIPTASE-LIKE PROTEIN"/>
    <property type="match status" value="1"/>
</dbReference>
<keyword evidence="3" id="KW-1185">Reference proteome</keyword>
<reference evidence="2 3" key="1">
    <citation type="submission" date="2018-06" db="EMBL/GenBank/DDBJ databases">
        <title>The Genome of Cuscuta australis (Dodder) Provides Insight into the Evolution of Plant Parasitism.</title>
        <authorList>
            <person name="Liu H."/>
        </authorList>
    </citation>
    <scope>NUCLEOTIDE SEQUENCE [LARGE SCALE GENOMIC DNA]</scope>
    <source>
        <strain evidence="3">cv. Yunnan</strain>
        <tissue evidence="2">Vines</tissue>
    </source>
</reference>
<dbReference type="InterPro" id="IPR012337">
    <property type="entry name" value="RNaseH-like_sf"/>
</dbReference>
<dbReference type="Gene3D" id="3.30.420.10">
    <property type="entry name" value="Ribonuclease H-like superfamily/Ribonuclease H"/>
    <property type="match status" value="1"/>
</dbReference>
<dbReference type="InterPro" id="IPR002156">
    <property type="entry name" value="RNaseH_domain"/>
</dbReference>
<evidence type="ECO:0000313" key="2">
    <source>
        <dbReference type="EMBL" id="RAL50265.1"/>
    </source>
</evidence>
<dbReference type="InterPro" id="IPR052929">
    <property type="entry name" value="RNase_H-like_EbsB-rel"/>
</dbReference>
<dbReference type="InterPro" id="IPR036397">
    <property type="entry name" value="RNaseH_sf"/>
</dbReference>
<accession>A0A328DX08</accession>
<dbReference type="PANTHER" id="PTHR47074">
    <property type="entry name" value="BNAC02G40300D PROTEIN"/>
    <property type="match status" value="1"/>
</dbReference>
<dbReference type="EMBL" id="NQVE01000067">
    <property type="protein sequence ID" value="RAL50265.1"/>
    <property type="molecule type" value="Genomic_DNA"/>
</dbReference>
<dbReference type="Pfam" id="PF13456">
    <property type="entry name" value="RVT_3"/>
    <property type="match status" value="1"/>
</dbReference>
<comment type="caution">
    <text evidence="2">The sequence shown here is derived from an EMBL/GenBank/DDBJ whole genome shotgun (WGS) entry which is preliminary data.</text>
</comment>
<name>A0A328DX08_9ASTE</name>
<dbReference type="GO" id="GO:0003676">
    <property type="term" value="F:nucleic acid binding"/>
    <property type="evidence" value="ECO:0007669"/>
    <property type="project" value="InterPro"/>
</dbReference>
<protein>
    <recommendedName>
        <fullName evidence="1">RNase H type-1 domain-containing protein</fullName>
    </recommendedName>
</protein>
<dbReference type="InterPro" id="IPR044730">
    <property type="entry name" value="RNase_H-like_dom_plant"/>
</dbReference>
<dbReference type="CDD" id="cd06222">
    <property type="entry name" value="RNase_H_like"/>
    <property type="match status" value="1"/>
</dbReference>
<dbReference type="Proteomes" id="UP000249390">
    <property type="component" value="Unassembled WGS sequence"/>
</dbReference>
<evidence type="ECO:0000313" key="3">
    <source>
        <dbReference type="Proteomes" id="UP000249390"/>
    </source>
</evidence>
<feature type="domain" description="RNase H type-1" evidence="1">
    <location>
        <begin position="173"/>
        <end position="295"/>
    </location>
</feature>